<feature type="domain" description="NlpC/P60" evidence="6">
    <location>
        <begin position="26"/>
        <end position="151"/>
    </location>
</feature>
<gene>
    <name evidence="7" type="ORF">KHA94_04665</name>
</gene>
<dbReference type="PANTHER" id="PTHR47053">
    <property type="entry name" value="MUREIN DD-ENDOPEPTIDASE MEPH-RELATED"/>
    <property type="match status" value="1"/>
</dbReference>
<accession>A0ABS5NNU9</accession>
<dbReference type="InterPro" id="IPR051202">
    <property type="entry name" value="Peptidase_C40"/>
</dbReference>
<feature type="chain" id="PRO_5047016009" evidence="5">
    <location>
        <begin position="27"/>
        <end position="534"/>
    </location>
</feature>
<comment type="caution">
    <text evidence="7">The sequence shown here is derived from an EMBL/GenBank/DDBJ whole genome shotgun (WGS) entry which is preliminary data.</text>
</comment>
<evidence type="ECO:0000313" key="8">
    <source>
        <dbReference type="Proteomes" id="UP000681027"/>
    </source>
</evidence>
<organism evidence="7 8">
    <name type="scientific">Cytobacillus citreus</name>
    <dbReference type="NCBI Taxonomy" id="2833586"/>
    <lineage>
        <taxon>Bacteria</taxon>
        <taxon>Bacillati</taxon>
        <taxon>Bacillota</taxon>
        <taxon>Bacilli</taxon>
        <taxon>Bacillales</taxon>
        <taxon>Bacillaceae</taxon>
        <taxon>Cytobacillus</taxon>
    </lineage>
</organism>
<evidence type="ECO:0000256" key="2">
    <source>
        <dbReference type="ARBA" id="ARBA00022670"/>
    </source>
</evidence>
<evidence type="ECO:0000256" key="1">
    <source>
        <dbReference type="ARBA" id="ARBA00007074"/>
    </source>
</evidence>
<dbReference type="Gene3D" id="3.90.1720.10">
    <property type="entry name" value="endopeptidase domain like (from Nostoc punctiforme)"/>
    <property type="match status" value="4"/>
</dbReference>
<feature type="domain" description="NlpC/P60" evidence="6">
    <location>
        <begin position="415"/>
        <end position="534"/>
    </location>
</feature>
<sequence length="534" mass="59866">MQKWRNTCLILGIYFLSVFFSPTVFAAEELSITKTAQKYLGFPYIINGQEPNQGFSTGGLTKYVFKEVKNVDLPMSPREQFNLGKAIDRKDLLPGDLIFFSGMNTSEVTSVGIYNGNDEVIISTVSKGVIITKLTEGSYYADRYISAKRIETDNLYQVEHPLLVEAMKYVGTNYSSNGKTPDEGFNPAGFVQFIFEKSLNLNLPENSSGQWSIGTNISKEDLQPGDVLFFKNKDTGEITTTAFYVGNGNMIYSSVSEGVTTINFEQSSYWNDRYYGAKRITEVPDIDRKDPLINEALKYIGVPYLEGGKTPKGFDCSGFTKYVYEKAMGIHLSEAPEQQWLLGTPVEKKDIEIGDLVFFKDTHRPGISHVGIYAGNNQMIHASRTQTAKVETIYLSNNYYTEKFAGIRRVKNLKIPENIPVIKKATDLLDVPYLSGGTTPEGFDTGGFIQYVYRQIGIELPRYGKDMLQKGTEVKEGDLQPGDLVFFESNSIIPAIYIGNEQIAVVSRSEGVRIVNYKVSSYWGPIYHSARRIL</sequence>
<dbReference type="RefSeq" id="WP_213100934.1">
    <property type="nucleotide sequence ID" value="NZ_JAGYPM010000001.1"/>
</dbReference>
<name>A0ABS5NNU9_9BACI</name>
<keyword evidence="8" id="KW-1185">Reference proteome</keyword>
<evidence type="ECO:0000313" key="7">
    <source>
        <dbReference type="EMBL" id="MBS4189505.1"/>
    </source>
</evidence>
<evidence type="ECO:0000256" key="3">
    <source>
        <dbReference type="ARBA" id="ARBA00022801"/>
    </source>
</evidence>
<keyword evidence="4" id="KW-0788">Thiol protease</keyword>
<dbReference type="SUPFAM" id="SSF54001">
    <property type="entry name" value="Cysteine proteinases"/>
    <property type="match status" value="4"/>
</dbReference>
<keyword evidence="3" id="KW-0378">Hydrolase</keyword>
<dbReference type="Proteomes" id="UP000681027">
    <property type="component" value="Unassembled WGS sequence"/>
</dbReference>
<feature type="domain" description="NlpC/P60" evidence="6">
    <location>
        <begin position="156"/>
        <end position="281"/>
    </location>
</feature>
<comment type="similarity">
    <text evidence="1">Belongs to the peptidase C40 family.</text>
</comment>
<keyword evidence="2" id="KW-0645">Protease</keyword>
<reference evidence="7 8" key="1">
    <citation type="submission" date="2021-05" db="EMBL/GenBank/DDBJ databases">
        <title>Novel Bacillus species.</title>
        <authorList>
            <person name="Liu G."/>
        </authorList>
    </citation>
    <scope>NUCLEOTIDE SEQUENCE [LARGE SCALE GENOMIC DNA]</scope>
    <source>
        <strain evidence="7 8">FJAT-49705</strain>
    </source>
</reference>
<feature type="domain" description="NlpC/P60" evidence="6">
    <location>
        <begin position="286"/>
        <end position="411"/>
    </location>
</feature>
<evidence type="ECO:0000259" key="6">
    <source>
        <dbReference type="PROSITE" id="PS51935"/>
    </source>
</evidence>
<protein>
    <submittedName>
        <fullName evidence="7">C40 family peptidase</fullName>
    </submittedName>
</protein>
<dbReference type="InterPro" id="IPR000064">
    <property type="entry name" value="NLP_P60_dom"/>
</dbReference>
<evidence type="ECO:0000256" key="4">
    <source>
        <dbReference type="ARBA" id="ARBA00022807"/>
    </source>
</evidence>
<keyword evidence="5" id="KW-0732">Signal</keyword>
<proteinExistence type="inferred from homology"/>
<evidence type="ECO:0000256" key="5">
    <source>
        <dbReference type="SAM" id="SignalP"/>
    </source>
</evidence>
<dbReference type="PANTHER" id="PTHR47053:SF1">
    <property type="entry name" value="MUREIN DD-ENDOPEPTIDASE MEPH-RELATED"/>
    <property type="match status" value="1"/>
</dbReference>
<dbReference type="EMBL" id="JAGYPM010000001">
    <property type="protein sequence ID" value="MBS4189505.1"/>
    <property type="molecule type" value="Genomic_DNA"/>
</dbReference>
<dbReference type="PROSITE" id="PS51935">
    <property type="entry name" value="NLPC_P60"/>
    <property type="match status" value="4"/>
</dbReference>
<dbReference type="Pfam" id="PF00877">
    <property type="entry name" value="NLPC_P60"/>
    <property type="match status" value="4"/>
</dbReference>
<dbReference type="InterPro" id="IPR038765">
    <property type="entry name" value="Papain-like_cys_pep_sf"/>
</dbReference>
<feature type="signal peptide" evidence="5">
    <location>
        <begin position="1"/>
        <end position="26"/>
    </location>
</feature>